<organism evidence="2 3">
    <name type="scientific">Perkinsus olseni</name>
    <name type="common">Perkinsus atlanticus</name>
    <dbReference type="NCBI Taxonomy" id="32597"/>
    <lineage>
        <taxon>Eukaryota</taxon>
        <taxon>Sar</taxon>
        <taxon>Alveolata</taxon>
        <taxon>Perkinsozoa</taxon>
        <taxon>Perkinsea</taxon>
        <taxon>Perkinsida</taxon>
        <taxon>Perkinsidae</taxon>
        <taxon>Perkinsus</taxon>
    </lineage>
</organism>
<name>A0A7J6KMF5_PEROL</name>
<feature type="region of interest" description="Disordered" evidence="1">
    <location>
        <begin position="43"/>
        <end position="62"/>
    </location>
</feature>
<feature type="non-terminal residue" evidence="2">
    <location>
        <position position="1"/>
    </location>
</feature>
<evidence type="ECO:0000313" key="3">
    <source>
        <dbReference type="Proteomes" id="UP000570595"/>
    </source>
</evidence>
<feature type="compositionally biased region" description="Acidic residues" evidence="1">
    <location>
        <begin position="95"/>
        <end position="105"/>
    </location>
</feature>
<protein>
    <submittedName>
        <fullName evidence="2">Uncharacterized protein</fullName>
    </submittedName>
</protein>
<evidence type="ECO:0000256" key="1">
    <source>
        <dbReference type="SAM" id="MobiDB-lite"/>
    </source>
</evidence>
<evidence type="ECO:0000313" key="2">
    <source>
        <dbReference type="EMBL" id="KAF4648483.1"/>
    </source>
</evidence>
<dbReference type="AlphaFoldDB" id="A0A7J6KMF5"/>
<feature type="non-terminal residue" evidence="2">
    <location>
        <position position="293"/>
    </location>
</feature>
<feature type="region of interest" description="Disordered" evidence="1">
    <location>
        <begin position="81"/>
        <end position="231"/>
    </location>
</feature>
<feature type="region of interest" description="Disordered" evidence="1">
    <location>
        <begin position="244"/>
        <end position="263"/>
    </location>
</feature>
<dbReference type="EMBL" id="JABAHT010001745">
    <property type="protein sequence ID" value="KAF4648483.1"/>
    <property type="molecule type" value="Genomic_DNA"/>
</dbReference>
<proteinExistence type="predicted"/>
<comment type="caution">
    <text evidence="2">The sequence shown here is derived from an EMBL/GenBank/DDBJ whole genome shotgun (WGS) entry which is preliminary data.</text>
</comment>
<sequence>ELLAELDPRSRSTRLTLLPRDAKPIPQLECHSRDDSLLSSFIDPAFTDADSSGDEDDPRRVRDRSILSEVESWIEEESNFLEQSGLLEGSASSDSELESDLEEEAAMGSRNTCRSIPNLDASRSDDATGSDDASRSEEYEEYEGESEGSDDASESDGASESDDEDPRRVREASWIEEAEAQGIEDAIRDASVNLTSDQDGDDSIIAPSTLSPLVNSPAERSPVGERPVGDVTRDVSSNALLYQRGDGHLHSGDSIIDPPTSSPPFVSLPPVRVPSLDDFVIRTSPLSSPAERA</sequence>
<dbReference type="Proteomes" id="UP000570595">
    <property type="component" value="Unassembled WGS sequence"/>
</dbReference>
<accession>A0A7J6KMF5</accession>
<feature type="compositionally biased region" description="Basic and acidic residues" evidence="1">
    <location>
        <begin position="122"/>
        <end position="137"/>
    </location>
</feature>
<gene>
    <name evidence="2" type="ORF">FOZ61_002633</name>
</gene>
<reference evidence="2 3" key="1">
    <citation type="submission" date="2020-04" db="EMBL/GenBank/DDBJ databases">
        <title>Perkinsus olseni comparative genomics.</title>
        <authorList>
            <person name="Bogema D.R."/>
        </authorList>
    </citation>
    <scope>NUCLEOTIDE SEQUENCE [LARGE SCALE GENOMIC DNA]</scope>
    <source>
        <strain evidence="2">ATCC PRA-179</strain>
    </source>
</reference>
<feature type="compositionally biased region" description="Acidic residues" evidence="1">
    <location>
        <begin position="138"/>
        <end position="164"/>
    </location>
</feature>
<feature type="compositionally biased region" description="Low complexity" evidence="1">
    <location>
        <begin position="84"/>
        <end position="94"/>
    </location>
</feature>